<reference evidence="8 9" key="1">
    <citation type="submission" date="2019-12" db="EMBL/GenBank/DDBJ databases">
        <title>Nocardia macrotermitis sp. nov. and Nocardia aurantia sp. nov., isolated from the gut of the fungus growing-termite Macrotermes natalensis.</title>
        <authorList>
            <person name="Christine B."/>
            <person name="Rene B."/>
        </authorList>
    </citation>
    <scope>NUCLEOTIDE SEQUENCE [LARGE SCALE GENOMIC DNA]</scope>
    <source>
        <strain evidence="8 9">DSM 102126</strain>
    </source>
</reference>
<keyword evidence="5" id="KW-0560">Oxidoreductase</keyword>
<dbReference type="PANTHER" id="PTHR42784:SF1">
    <property type="entry name" value="PYRANOSE 2-OXIDASE"/>
    <property type="match status" value="1"/>
</dbReference>
<comment type="cofactor">
    <cofactor evidence="1">
        <name>FAD</name>
        <dbReference type="ChEBI" id="CHEBI:57692"/>
    </cofactor>
</comment>
<comment type="caution">
    <text evidence="8">The sequence shown here is derived from an EMBL/GenBank/DDBJ whole genome shotgun (WGS) entry which is preliminary data.</text>
</comment>
<evidence type="ECO:0000313" key="8">
    <source>
        <dbReference type="EMBL" id="MXQ68325.1"/>
    </source>
</evidence>
<feature type="domain" description="Glucose-methanol-choline oxidoreductase C-terminal" evidence="7">
    <location>
        <begin position="366"/>
        <end position="479"/>
    </location>
</feature>
<keyword evidence="4" id="KW-0274">FAD</keyword>
<dbReference type="Gene3D" id="3.50.50.60">
    <property type="entry name" value="FAD/NAD(P)-binding domain"/>
    <property type="match status" value="2"/>
</dbReference>
<proteinExistence type="inferred from homology"/>
<dbReference type="InterPro" id="IPR000172">
    <property type="entry name" value="GMC_OxRdtase_N"/>
</dbReference>
<sequence>MTERVDLLVIGSGPAGAAFARRALDTAPDASVLIVEAGPRLTDVPGENVRNVPAALRRELQERVSGPQPDGFRPFGARPLHARPGTVLIRDDDGTGDGQDGMPAAAYSANVGGMGAHWTCAVPRPGGGERVPFIDAGEMDAALDVAERLLRATTAGFRPTPTGDAVRRTLAERYDHRLPAGRRTGPMPLACVPSPDGPPRWAGADTILGAAAGRVALRPGAVARRLLLDGDRVTGAEIVDARTGEASTISAGTVAVACDALRTPQLLWASGLRLPALGRYLNDQPQVVVGARVDLPSTTVRDATDPRDALTGVSWVPFADDVHPFHGQVMQLDASPIAIHVGDAPDPRPMVGLGWFLPKDVRADDRVRFDDDDPDAYGLPRIHIDYGLTDADREQVRRAVKELEGLAADLGEQTRVPDLLPAGSSLHYQGSVRMGPADDGTSVCDDRGRVWGFRNLFVGGNGVIPTATACNPTLTAVALVVRSVEAMALTSGKGR</sequence>
<dbReference type="InterPro" id="IPR036188">
    <property type="entry name" value="FAD/NAD-bd_sf"/>
</dbReference>
<protein>
    <recommendedName>
        <fullName evidence="10">FAD-binding protein</fullName>
    </recommendedName>
</protein>
<comment type="similarity">
    <text evidence="2">Belongs to the GMC oxidoreductase family.</text>
</comment>
<dbReference type="Gene3D" id="3.30.560.10">
    <property type="entry name" value="Glucose Oxidase, domain 3"/>
    <property type="match status" value="1"/>
</dbReference>
<dbReference type="Pfam" id="PF05199">
    <property type="entry name" value="GMC_oxred_C"/>
    <property type="match status" value="1"/>
</dbReference>
<dbReference type="Pfam" id="PF00732">
    <property type="entry name" value="GMC_oxred_N"/>
    <property type="match status" value="1"/>
</dbReference>
<dbReference type="Gene3D" id="3.30.410.40">
    <property type="match status" value="1"/>
</dbReference>
<gene>
    <name evidence="8" type="ORF">GQ466_30340</name>
</gene>
<dbReference type="OrthoDB" id="9798604at2"/>
<dbReference type="RefSeq" id="WP_161106516.1">
    <property type="nucleotide sequence ID" value="NZ_JBHLYI010000019.1"/>
</dbReference>
<dbReference type="EMBL" id="WUTW01000013">
    <property type="protein sequence ID" value="MXQ68325.1"/>
    <property type="molecule type" value="Genomic_DNA"/>
</dbReference>
<dbReference type="GO" id="GO:0050660">
    <property type="term" value="F:flavin adenine dinucleotide binding"/>
    <property type="evidence" value="ECO:0007669"/>
    <property type="project" value="InterPro"/>
</dbReference>
<keyword evidence="3" id="KW-0285">Flavoprotein</keyword>
<feature type="domain" description="Glucose-methanol-choline oxidoreductase N-terminal" evidence="6">
    <location>
        <begin position="199"/>
        <end position="285"/>
    </location>
</feature>
<evidence type="ECO:0000256" key="4">
    <source>
        <dbReference type="ARBA" id="ARBA00022827"/>
    </source>
</evidence>
<evidence type="ECO:0000313" key="9">
    <source>
        <dbReference type="Proteomes" id="UP000431901"/>
    </source>
</evidence>
<dbReference type="AlphaFoldDB" id="A0A6I4WIZ5"/>
<evidence type="ECO:0000259" key="6">
    <source>
        <dbReference type="Pfam" id="PF00732"/>
    </source>
</evidence>
<dbReference type="Proteomes" id="UP000431901">
    <property type="component" value="Unassembled WGS sequence"/>
</dbReference>
<evidence type="ECO:0000256" key="1">
    <source>
        <dbReference type="ARBA" id="ARBA00001974"/>
    </source>
</evidence>
<dbReference type="SUPFAM" id="SSF54373">
    <property type="entry name" value="FAD-linked reductases, C-terminal domain"/>
    <property type="match status" value="1"/>
</dbReference>
<evidence type="ECO:0000256" key="2">
    <source>
        <dbReference type="ARBA" id="ARBA00010790"/>
    </source>
</evidence>
<evidence type="ECO:0008006" key="10">
    <source>
        <dbReference type="Google" id="ProtNLM"/>
    </source>
</evidence>
<keyword evidence="9" id="KW-1185">Reference proteome</keyword>
<dbReference type="GO" id="GO:0016614">
    <property type="term" value="F:oxidoreductase activity, acting on CH-OH group of donors"/>
    <property type="evidence" value="ECO:0007669"/>
    <property type="project" value="InterPro"/>
</dbReference>
<evidence type="ECO:0000256" key="3">
    <source>
        <dbReference type="ARBA" id="ARBA00022630"/>
    </source>
</evidence>
<evidence type="ECO:0000256" key="5">
    <source>
        <dbReference type="ARBA" id="ARBA00023002"/>
    </source>
</evidence>
<dbReference type="SUPFAM" id="SSF51905">
    <property type="entry name" value="FAD/NAD(P)-binding domain"/>
    <property type="match status" value="1"/>
</dbReference>
<evidence type="ECO:0000259" key="7">
    <source>
        <dbReference type="Pfam" id="PF05199"/>
    </source>
</evidence>
<name>A0A6I4WIZ5_9ACTN</name>
<dbReference type="InterPro" id="IPR007867">
    <property type="entry name" value="GMC_OxRtase_C"/>
</dbReference>
<dbReference type="InterPro" id="IPR051473">
    <property type="entry name" value="P2Ox-like"/>
</dbReference>
<dbReference type="PANTHER" id="PTHR42784">
    <property type="entry name" value="PYRANOSE 2-OXIDASE"/>
    <property type="match status" value="1"/>
</dbReference>
<organism evidence="8 9">
    <name type="scientific">Actinomadura rayongensis</name>
    <dbReference type="NCBI Taxonomy" id="1429076"/>
    <lineage>
        <taxon>Bacteria</taxon>
        <taxon>Bacillati</taxon>
        <taxon>Actinomycetota</taxon>
        <taxon>Actinomycetes</taxon>
        <taxon>Streptosporangiales</taxon>
        <taxon>Thermomonosporaceae</taxon>
        <taxon>Actinomadura</taxon>
    </lineage>
</organism>
<accession>A0A6I4WIZ5</accession>